<name>A0A1B1BH35_9MICO</name>
<feature type="chain" id="PRO_5039690648" description="Lipoprotein" evidence="1">
    <location>
        <begin position="18"/>
        <end position="179"/>
    </location>
</feature>
<proteinExistence type="predicted"/>
<reference evidence="2 3" key="1">
    <citation type="submission" date="2016-06" db="EMBL/GenBank/DDBJ databases">
        <title>Genome sequencing of Cryobacterium arcticum PAMC 27867.</title>
        <authorList>
            <person name="Lee J."/>
            <person name="Kim O.-S."/>
        </authorList>
    </citation>
    <scope>NUCLEOTIDE SEQUENCE [LARGE SCALE GENOMIC DNA]</scope>
    <source>
        <strain evidence="2 3">PAMC 27867</strain>
    </source>
</reference>
<keyword evidence="1" id="KW-0732">Signal</keyword>
<dbReference type="EMBL" id="CP016282">
    <property type="protein sequence ID" value="ANP71889.1"/>
    <property type="molecule type" value="Genomic_DNA"/>
</dbReference>
<dbReference type="KEGG" id="cart:PA27867_0922"/>
<accession>A0A1B1BH35</accession>
<evidence type="ECO:0000256" key="1">
    <source>
        <dbReference type="SAM" id="SignalP"/>
    </source>
</evidence>
<gene>
    <name evidence="2" type="ORF">PA27867_0922</name>
</gene>
<sequence length="179" mass="18578" precursor="true">MAACVGSLLLGAAGCTAPSTPTPTSNPPTVAPIFASDEEALAAATEAYTNYVETADLIITEGGIDPERIVQYTSGDLAETEMQSYRSLQQQGLHGTGKSAYSNFAVQAFTPDAPDGEGILTAYVCSDVSGTDIVDAEGRSTLAAERHPRTPFLIVFDLNSEGNRLLVSAANVWDGAGVC</sequence>
<organism evidence="2 3">
    <name type="scientific">Cryobacterium arcticum</name>
    <dbReference type="NCBI Taxonomy" id="670052"/>
    <lineage>
        <taxon>Bacteria</taxon>
        <taxon>Bacillati</taxon>
        <taxon>Actinomycetota</taxon>
        <taxon>Actinomycetes</taxon>
        <taxon>Micrococcales</taxon>
        <taxon>Microbacteriaceae</taxon>
        <taxon>Cryobacterium</taxon>
    </lineage>
</organism>
<evidence type="ECO:0008006" key="4">
    <source>
        <dbReference type="Google" id="ProtNLM"/>
    </source>
</evidence>
<dbReference type="Proteomes" id="UP000092582">
    <property type="component" value="Chromosome 1"/>
</dbReference>
<evidence type="ECO:0000313" key="3">
    <source>
        <dbReference type="Proteomes" id="UP000092582"/>
    </source>
</evidence>
<dbReference type="AlphaFoldDB" id="A0A1B1BH35"/>
<feature type="signal peptide" evidence="1">
    <location>
        <begin position="1"/>
        <end position="17"/>
    </location>
</feature>
<evidence type="ECO:0000313" key="2">
    <source>
        <dbReference type="EMBL" id="ANP71889.1"/>
    </source>
</evidence>
<keyword evidence="3" id="KW-1185">Reference proteome</keyword>
<protein>
    <recommendedName>
        <fullName evidence="4">Lipoprotein</fullName>
    </recommendedName>
</protein>
<dbReference type="STRING" id="670052.PA27867_0922"/>